<proteinExistence type="predicted"/>
<organism evidence="3 4">
    <name type="scientific">Candidatus Propionivibrio dominans</name>
    <dbReference type="NCBI Taxonomy" id="2954373"/>
    <lineage>
        <taxon>Bacteria</taxon>
        <taxon>Pseudomonadati</taxon>
        <taxon>Pseudomonadota</taxon>
        <taxon>Betaproteobacteria</taxon>
        <taxon>Rhodocyclales</taxon>
        <taxon>Rhodocyclaceae</taxon>
        <taxon>Propionivibrio</taxon>
    </lineage>
</organism>
<protein>
    <submittedName>
        <fullName evidence="3">FHA domain-containing protein</fullName>
    </submittedName>
</protein>
<evidence type="ECO:0000313" key="4">
    <source>
        <dbReference type="Proteomes" id="UP000886602"/>
    </source>
</evidence>
<dbReference type="InterPro" id="IPR008984">
    <property type="entry name" value="SMAD_FHA_dom_sf"/>
</dbReference>
<dbReference type="Proteomes" id="UP000886602">
    <property type="component" value="Unassembled WGS sequence"/>
</dbReference>
<dbReference type="SMART" id="SM00240">
    <property type="entry name" value="FHA"/>
    <property type="match status" value="1"/>
</dbReference>
<feature type="domain" description="FHA" evidence="2">
    <location>
        <begin position="184"/>
        <end position="228"/>
    </location>
</feature>
<evidence type="ECO:0000256" key="1">
    <source>
        <dbReference type="SAM" id="MobiDB-lite"/>
    </source>
</evidence>
<dbReference type="AlphaFoldDB" id="A0A9D7IDZ9"/>
<dbReference type="CDD" id="cd00060">
    <property type="entry name" value="FHA"/>
    <property type="match status" value="1"/>
</dbReference>
<reference evidence="3" key="1">
    <citation type="submission" date="2020-10" db="EMBL/GenBank/DDBJ databases">
        <title>Connecting structure to function with the recovery of over 1000 high-quality activated sludge metagenome-assembled genomes encoding full-length rRNA genes using long-read sequencing.</title>
        <authorList>
            <person name="Singleton C.M."/>
            <person name="Petriglieri F."/>
            <person name="Kristensen J.M."/>
            <person name="Kirkegaard R.H."/>
            <person name="Michaelsen T.Y."/>
            <person name="Andersen M.H."/>
            <person name="Karst S.M."/>
            <person name="Dueholm M.S."/>
            <person name="Nielsen P.H."/>
            <person name="Albertsen M."/>
        </authorList>
    </citation>
    <scope>NUCLEOTIDE SEQUENCE</scope>
    <source>
        <strain evidence="3">EsbW_18-Q3-R4-48_MAXAC.044</strain>
    </source>
</reference>
<dbReference type="Pfam" id="PF00498">
    <property type="entry name" value="FHA"/>
    <property type="match status" value="1"/>
</dbReference>
<dbReference type="SUPFAM" id="SSF49879">
    <property type="entry name" value="SMAD/FHA domain"/>
    <property type="match status" value="1"/>
</dbReference>
<accession>A0A9D7IDZ9</accession>
<sequence length="271" mass="30354">MNEKLAQYLKGYESKYPHQLEAQFGRILDRIVELWETPEMEGYFSNLMFGSGRSNRRGFPAEVATEIFILSLAYEEIRKKPAADDAEDVWAQEGHHVTLSLLNARPCQAKPAEHSAPAHPEARKARSPPKTIPIAPEFDQTLIADNLLSRASEAPAEEAEHRARQVQVSLGDHHYTWDTSGVPFTMGRDRSSNVLLTGEYASRLHARIEIRDRVVFLIDQSSNGTYVTLTGEKELFLNKGEIQLQPASSGILSFGISQGQAASELLYFTIR</sequence>
<feature type="region of interest" description="Disordered" evidence="1">
    <location>
        <begin position="110"/>
        <end position="131"/>
    </location>
</feature>
<dbReference type="Gene3D" id="2.60.200.20">
    <property type="match status" value="1"/>
</dbReference>
<comment type="caution">
    <text evidence="3">The sequence shown here is derived from an EMBL/GenBank/DDBJ whole genome shotgun (WGS) entry which is preliminary data.</text>
</comment>
<dbReference type="InterPro" id="IPR000253">
    <property type="entry name" value="FHA_dom"/>
</dbReference>
<name>A0A9D7IDZ9_9RHOO</name>
<evidence type="ECO:0000313" key="3">
    <source>
        <dbReference type="EMBL" id="MBK7424655.1"/>
    </source>
</evidence>
<evidence type="ECO:0000259" key="2">
    <source>
        <dbReference type="PROSITE" id="PS50006"/>
    </source>
</evidence>
<dbReference type="PROSITE" id="PS50006">
    <property type="entry name" value="FHA_DOMAIN"/>
    <property type="match status" value="1"/>
</dbReference>
<gene>
    <name evidence="3" type="ORF">IPJ48_17095</name>
</gene>
<dbReference type="EMBL" id="JADJNC010000040">
    <property type="protein sequence ID" value="MBK7424655.1"/>
    <property type="molecule type" value="Genomic_DNA"/>
</dbReference>